<dbReference type="PANTHER" id="PTHR14387">
    <property type="entry name" value="THADA/DEATH RECEPTOR INTERACTING PROTEIN"/>
    <property type="match status" value="1"/>
</dbReference>
<dbReference type="AlphaFoldDB" id="A0AAF5CTF0"/>
<dbReference type="WBParaSite" id="TCONS_00001499.p1">
    <property type="protein sequence ID" value="TCONS_00001499.p1"/>
    <property type="gene ID" value="XLOC_001378"/>
</dbReference>
<dbReference type="SUPFAM" id="SSF48371">
    <property type="entry name" value="ARM repeat"/>
    <property type="match status" value="1"/>
</dbReference>
<feature type="domain" description="DUF2428" evidence="2">
    <location>
        <begin position="664"/>
        <end position="919"/>
    </location>
</feature>
<dbReference type="InterPro" id="IPR016024">
    <property type="entry name" value="ARM-type_fold"/>
</dbReference>
<dbReference type="GO" id="GO:0005829">
    <property type="term" value="C:cytosol"/>
    <property type="evidence" value="ECO:0007669"/>
    <property type="project" value="TreeGrafter"/>
</dbReference>
<reference evidence="4" key="1">
    <citation type="submission" date="2024-02" db="UniProtKB">
        <authorList>
            <consortium name="WormBaseParasite"/>
        </authorList>
    </citation>
    <scope>IDENTIFICATION</scope>
</reference>
<protein>
    <submittedName>
        <fullName evidence="4">DUF2428 domain-containing protein</fullName>
    </submittedName>
</protein>
<dbReference type="Pfam" id="PF10350">
    <property type="entry name" value="DUF2428"/>
    <property type="match status" value="1"/>
</dbReference>
<name>A0AAF5CTF0_STRER</name>
<evidence type="ECO:0000313" key="4">
    <source>
        <dbReference type="WBParaSite" id="TCONS_00001499.p1"/>
    </source>
</evidence>
<sequence>MKKWSMVTTKPPASKKNKKKVKGMDIVPTDGVQQNLSKKHSQMYLESALLSDPNIPLTRKKMTLFQDCLEQRNCLTPRERYMTAALDAIDDTDDEVTLLALRDLVEHWRAYNTSQTSPNEQFHLHILTYMPFYFFRIAPDSIIKSFITVFEACLKNYLVKYPNIEFNEDEKPTNQMIDNIEKGIRESLYKRHTKKVVYRCYLSLMRILNFSSLDSTDIDAMYNLIIFHDLTNIVTHILMIDLEKKRNEARHIHCLTYYLTTSSQDIRFLIYDKILPEMISSSVLQEWFINNFNTITGGHHTHKTAIQTTSSTMEIDPEHYASESRIVLAQILSGMVPHEKNILREKIHWKKLIGLKDMIKIVFGSHTRVAITAMSLILLNKTSNLITKEEFDIIIGGFYIHAPNCTNNTIDPFMNVMSKVMRILCDGGEVILKDIFREMPIENFLIHTKICFNEMINKMFSWCFLKDAPMLNRIGASMLELIYIKNGFKGGKGSSKVKYHNYINCDSFITMELMNKSLEGLKHAESYVKDVISCIVKNNTHVTIIKQKLEEYIQLTIASRNVSHVGYIQTLLEIFSKSDDFNLGIMINKIEELLPFQTYSEQYIQFSGDKTHIYVALSLFSTVFSLPKFEEEFTKKAKDLTWFAKFKHHFLTYFFIFQGERDNIIQSEYPEGYISEHDRKSIEKFNNDNPSCPINEATFARDNLALSMRITKCISSILVSLIKMSSFEQLFDYNFRKLMVGYYFHQLINTRHVGSYRVVSQHFQEVCKKYSEVKFINDSKNCTSNGPLDVITYGNEDGLLDSLNLEGYSYQWIENIYEYYEKEKYKDRKIKPKQKYEFRRSAGIPYLISTMLMYEKFDENNKYQYMNKIMKSIQHRTEELNENDLTEIYILKSLLTNKSLSKRTEQYLSYWLIFCFQNCYRTNFSIKNSIFQLYVVVLTRIFGNPKIQRDSFFVEDRLKVKCGIFFKKYPELYGLIHQLLFHDKKPNEQRLLFTSMLLSYIKPDSRGDPPTNYETSILVPNLLKWLLQCKDLLTKNTIIASICSISTVADFEAISRWLYSLLIKDLAVSSIISILCFLHDYLTSNAPIVQTYFDLCYHIITQIQGNLTTRQFPDYAMIVFFRLIKVLERLLPNGGHDKIDIRSEQLEAIYKNSGQALRDTIARFIATHQDLDYVLCEIPKCLPNYLRYIAYDKECHSFTPEGMARLLTANFDCPEIKKLILHLFNTRKFPDSCVEPIVRWIKKIKDEKDDLLDDQEFYLLLISLESKIRNAKRWTYQLLEKDIEMIRMEMRKPKLKNRIVAIDVIQSLLQEAINNGASTHTLVQTLFPLLKDEDKAIARTASRILARTFKLFSIEPNAELMLTLILYARPKYVIEYNEFINYTDDEDDEEHLYNRYNQDLVIFMPAIEKNKRFSLEDLVIPPYALSEIYTFLSEHATFGRVGIHQEIIKMTKQFHDKQIALEDYIEDFSRTVCW</sequence>
<accession>A0AAF5CTF0</accession>
<organism evidence="3 4">
    <name type="scientific">Strongyloides stercoralis</name>
    <name type="common">Threadworm</name>
    <dbReference type="NCBI Taxonomy" id="6248"/>
    <lineage>
        <taxon>Eukaryota</taxon>
        <taxon>Metazoa</taxon>
        <taxon>Ecdysozoa</taxon>
        <taxon>Nematoda</taxon>
        <taxon>Chromadorea</taxon>
        <taxon>Rhabditida</taxon>
        <taxon>Tylenchina</taxon>
        <taxon>Panagrolaimomorpha</taxon>
        <taxon>Strongyloidoidea</taxon>
        <taxon>Strongyloididae</taxon>
        <taxon>Strongyloides</taxon>
    </lineage>
</organism>
<dbReference type="Proteomes" id="UP000035681">
    <property type="component" value="Unplaced"/>
</dbReference>
<dbReference type="InterPro" id="IPR019442">
    <property type="entry name" value="THADA/TRM732_DUF2428"/>
</dbReference>
<evidence type="ECO:0000259" key="2">
    <source>
        <dbReference type="Pfam" id="PF10350"/>
    </source>
</evidence>
<dbReference type="PANTHER" id="PTHR14387:SF0">
    <property type="entry name" value="DUF2428 DOMAIN-CONTAINING PROTEIN"/>
    <property type="match status" value="1"/>
</dbReference>
<comment type="similarity">
    <text evidence="1">Belongs to the THADA family.</text>
</comment>
<evidence type="ECO:0000313" key="3">
    <source>
        <dbReference type="Proteomes" id="UP000035681"/>
    </source>
</evidence>
<keyword evidence="3" id="KW-1185">Reference proteome</keyword>
<proteinExistence type="inferred from homology"/>
<dbReference type="InterPro" id="IPR051954">
    <property type="entry name" value="tRNA_methyltransferase_THADA"/>
</dbReference>
<dbReference type="GO" id="GO:0030488">
    <property type="term" value="P:tRNA methylation"/>
    <property type="evidence" value="ECO:0007669"/>
    <property type="project" value="TreeGrafter"/>
</dbReference>
<evidence type="ECO:0000256" key="1">
    <source>
        <dbReference type="ARBA" id="ARBA00010409"/>
    </source>
</evidence>